<evidence type="ECO:0000256" key="1">
    <source>
        <dbReference type="SAM" id="Phobius"/>
    </source>
</evidence>
<proteinExistence type="predicted"/>
<dbReference type="Pfam" id="PF17240">
    <property type="entry name" value="DUF5313"/>
    <property type="match status" value="1"/>
</dbReference>
<dbReference type="EMBL" id="JACHIW010000003">
    <property type="protein sequence ID" value="MBB5159758.1"/>
    <property type="molecule type" value="Genomic_DNA"/>
</dbReference>
<protein>
    <submittedName>
        <fullName evidence="2">Uncharacterized protein</fullName>
    </submittedName>
</protein>
<evidence type="ECO:0000313" key="3">
    <source>
        <dbReference type="Proteomes" id="UP000584374"/>
    </source>
</evidence>
<name>A0A840QJY3_9PSEU</name>
<organism evidence="2 3">
    <name type="scientific">Saccharopolyspora phatthalungensis</name>
    <dbReference type="NCBI Taxonomy" id="664693"/>
    <lineage>
        <taxon>Bacteria</taxon>
        <taxon>Bacillati</taxon>
        <taxon>Actinomycetota</taxon>
        <taxon>Actinomycetes</taxon>
        <taxon>Pseudonocardiales</taxon>
        <taxon>Pseudonocardiaceae</taxon>
        <taxon>Saccharopolyspora</taxon>
    </lineage>
</organism>
<dbReference type="RefSeq" id="WP_184732689.1">
    <property type="nucleotide sequence ID" value="NZ_JACHIW010000003.1"/>
</dbReference>
<dbReference type="InterPro" id="IPR035197">
    <property type="entry name" value="DUF5313"/>
</dbReference>
<keyword evidence="1" id="KW-0812">Transmembrane</keyword>
<keyword evidence="1" id="KW-1133">Transmembrane helix</keyword>
<gene>
    <name evidence="2" type="ORF">BJ970_007358</name>
</gene>
<feature type="transmembrane region" description="Helical" evidence="1">
    <location>
        <begin position="66"/>
        <end position="86"/>
    </location>
</feature>
<dbReference type="Proteomes" id="UP000584374">
    <property type="component" value="Unassembled WGS sequence"/>
</dbReference>
<accession>A0A840QJY3</accession>
<feature type="transmembrane region" description="Helical" evidence="1">
    <location>
        <begin position="37"/>
        <end position="60"/>
    </location>
</feature>
<sequence length="132" mass="14820">MPVKRPNPARWLYYQYGGKLPDRYREWVLREATCKTWVLRVLVRGLIQVAPLGAVLFMGLGLLGGAWPIAAGALLLGILVVARIVLTNAVDNVDARLIRYGYPPGHGSAVRRQRDAEATERYRAVWRQPPSE</sequence>
<evidence type="ECO:0000313" key="2">
    <source>
        <dbReference type="EMBL" id="MBB5159758.1"/>
    </source>
</evidence>
<keyword evidence="1" id="KW-0472">Membrane</keyword>
<keyword evidence="3" id="KW-1185">Reference proteome</keyword>
<dbReference type="AlphaFoldDB" id="A0A840QJY3"/>
<comment type="caution">
    <text evidence="2">The sequence shown here is derived from an EMBL/GenBank/DDBJ whole genome shotgun (WGS) entry which is preliminary data.</text>
</comment>
<reference evidence="2 3" key="1">
    <citation type="submission" date="2020-08" db="EMBL/GenBank/DDBJ databases">
        <title>Sequencing the genomes of 1000 actinobacteria strains.</title>
        <authorList>
            <person name="Klenk H.-P."/>
        </authorList>
    </citation>
    <scope>NUCLEOTIDE SEQUENCE [LARGE SCALE GENOMIC DNA]</scope>
    <source>
        <strain evidence="2 3">DSM 45584</strain>
    </source>
</reference>